<comment type="similarity">
    <text evidence="2 8">Belongs to the PHP hydrolase family. HisK subfamily.</text>
</comment>
<evidence type="ECO:0000256" key="5">
    <source>
        <dbReference type="ARBA" id="ARBA00022801"/>
    </source>
</evidence>
<dbReference type="RefSeq" id="WP_285971327.1">
    <property type="nucleotide sequence ID" value="NZ_CP127294.1"/>
</dbReference>
<dbReference type="Pfam" id="PF02811">
    <property type="entry name" value="PHP"/>
    <property type="match status" value="1"/>
</dbReference>
<reference evidence="10 11" key="1">
    <citation type="submission" date="2023-06" db="EMBL/GenBank/DDBJ databases">
        <authorList>
            <person name="Oyuntsetseg B."/>
            <person name="Kim S.B."/>
        </authorList>
    </citation>
    <scope>NUCLEOTIDE SEQUENCE [LARGE SCALE GENOMIC DNA]</scope>
    <source>
        <strain evidence="10 11">2-15</strain>
    </source>
</reference>
<protein>
    <recommendedName>
        <fullName evidence="3 8">Histidinol-phosphatase</fullName>
        <shortName evidence="8">HolPase</shortName>
        <ecNumber evidence="3 8">3.1.3.15</ecNumber>
    </recommendedName>
</protein>
<evidence type="ECO:0000256" key="8">
    <source>
        <dbReference type="RuleBase" id="RU366003"/>
    </source>
</evidence>
<dbReference type="GO" id="GO:0005737">
    <property type="term" value="C:cytoplasm"/>
    <property type="evidence" value="ECO:0007669"/>
    <property type="project" value="TreeGrafter"/>
</dbReference>
<evidence type="ECO:0000259" key="9">
    <source>
        <dbReference type="Pfam" id="PF02811"/>
    </source>
</evidence>
<dbReference type="SUPFAM" id="SSF89550">
    <property type="entry name" value="PHP domain-like"/>
    <property type="match status" value="1"/>
</dbReference>
<keyword evidence="6 8" id="KW-0368">Histidine biosynthesis</keyword>
<dbReference type="PANTHER" id="PTHR21039:SF0">
    <property type="entry name" value="HISTIDINOL-PHOSPHATASE"/>
    <property type="match status" value="1"/>
</dbReference>
<evidence type="ECO:0000313" key="10">
    <source>
        <dbReference type="EMBL" id="WIX80704.1"/>
    </source>
</evidence>
<dbReference type="InterPro" id="IPR004013">
    <property type="entry name" value="PHP_dom"/>
</dbReference>
<keyword evidence="4 8" id="KW-0028">Amino-acid biosynthesis</keyword>
<sequence>MLPQDSHVHTEWSWDTVTGSMVQSCQRALALGLPSLAFTEHADLTPWLIPEPIRPHLPDHFRVRLRTDGVLAPPALDVEGYLACVQECRERFPDLRILSGVELSEPHWHRPEADALLAAHRFERVLGSVHSLPEGSHHYELSVIADRPTDATLRAYLGEVLGLVESTADFEVLAHIDYALRTWPSSKPFVAADFEEEFRTVLRALAGSGRALELNTKVPLPHDVLLWWAAEGGRILSFGSDAHAPELVGHAFAEAAALATSCGFQPGRTPHDLWIRRG</sequence>
<dbReference type="PANTHER" id="PTHR21039">
    <property type="entry name" value="HISTIDINOL PHOSPHATASE-RELATED"/>
    <property type="match status" value="1"/>
</dbReference>
<evidence type="ECO:0000256" key="4">
    <source>
        <dbReference type="ARBA" id="ARBA00022605"/>
    </source>
</evidence>
<dbReference type="GO" id="GO:0000105">
    <property type="term" value="P:L-histidine biosynthetic process"/>
    <property type="evidence" value="ECO:0007669"/>
    <property type="project" value="UniProtKB-UniRule"/>
</dbReference>
<dbReference type="InterPro" id="IPR016195">
    <property type="entry name" value="Pol/histidinol_Pase-like"/>
</dbReference>
<dbReference type="KEGG" id="acab:QRX50_08040"/>
<dbReference type="GO" id="GO:0004401">
    <property type="term" value="F:histidinol-phosphatase activity"/>
    <property type="evidence" value="ECO:0007669"/>
    <property type="project" value="UniProtKB-UniRule"/>
</dbReference>
<name>A0A9Y2IJR8_9PSEU</name>
<dbReference type="Proteomes" id="UP001236014">
    <property type="component" value="Chromosome"/>
</dbReference>
<dbReference type="EC" id="3.1.3.15" evidence="3 8"/>
<feature type="domain" description="PHP" evidence="9">
    <location>
        <begin position="5"/>
        <end position="216"/>
    </location>
</feature>
<gene>
    <name evidence="10" type="ORF">QRX50_08040</name>
</gene>
<dbReference type="InterPro" id="IPR010140">
    <property type="entry name" value="Histidinol_P_phosphatase_HisJ"/>
</dbReference>
<dbReference type="EMBL" id="CP127294">
    <property type="protein sequence ID" value="WIX80704.1"/>
    <property type="molecule type" value="Genomic_DNA"/>
</dbReference>
<evidence type="ECO:0000256" key="7">
    <source>
        <dbReference type="ARBA" id="ARBA00049158"/>
    </source>
</evidence>
<accession>A0A9Y2IJR8</accession>
<keyword evidence="11" id="KW-1185">Reference proteome</keyword>
<organism evidence="10 11">
    <name type="scientific">Amycolatopsis carbonis</name>
    <dbReference type="NCBI Taxonomy" id="715471"/>
    <lineage>
        <taxon>Bacteria</taxon>
        <taxon>Bacillati</taxon>
        <taxon>Actinomycetota</taxon>
        <taxon>Actinomycetes</taxon>
        <taxon>Pseudonocardiales</taxon>
        <taxon>Pseudonocardiaceae</taxon>
        <taxon>Amycolatopsis</taxon>
    </lineage>
</organism>
<comment type="catalytic activity">
    <reaction evidence="7 8">
        <text>L-histidinol phosphate + H2O = L-histidinol + phosphate</text>
        <dbReference type="Rhea" id="RHEA:14465"/>
        <dbReference type="ChEBI" id="CHEBI:15377"/>
        <dbReference type="ChEBI" id="CHEBI:43474"/>
        <dbReference type="ChEBI" id="CHEBI:57699"/>
        <dbReference type="ChEBI" id="CHEBI:57980"/>
        <dbReference type="EC" id="3.1.3.15"/>
    </reaction>
</comment>
<evidence type="ECO:0000256" key="1">
    <source>
        <dbReference type="ARBA" id="ARBA00004970"/>
    </source>
</evidence>
<evidence type="ECO:0000256" key="2">
    <source>
        <dbReference type="ARBA" id="ARBA00009152"/>
    </source>
</evidence>
<proteinExistence type="inferred from homology"/>
<evidence type="ECO:0000256" key="3">
    <source>
        <dbReference type="ARBA" id="ARBA00013085"/>
    </source>
</evidence>
<evidence type="ECO:0000313" key="11">
    <source>
        <dbReference type="Proteomes" id="UP001236014"/>
    </source>
</evidence>
<keyword evidence="5 8" id="KW-0378">Hydrolase</keyword>
<comment type="pathway">
    <text evidence="1 8">Amino-acid biosynthesis; L-histidine biosynthesis; L-histidine from 5-phospho-alpha-D-ribose 1-diphosphate: step 8/9.</text>
</comment>
<dbReference type="AlphaFoldDB" id="A0A9Y2IJR8"/>
<evidence type="ECO:0000256" key="6">
    <source>
        <dbReference type="ARBA" id="ARBA00023102"/>
    </source>
</evidence>
<dbReference type="Gene3D" id="3.20.20.140">
    <property type="entry name" value="Metal-dependent hydrolases"/>
    <property type="match status" value="1"/>
</dbReference>